<dbReference type="AlphaFoldDB" id="A0A383D6J6"/>
<dbReference type="InterPro" id="IPR002872">
    <property type="entry name" value="Proline_DH_dom"/>
</dbReference>
<organism evidence="3">
    <name type="scientific">marine metagenome</name>
    <dbReference type="NCBI Taxonomy" id="408172"/>
    <lineage>
        <taxon>unclassified sequences</taxon>
        <taxon>metagenomes</taxon>
        <taxon>ecological metagenomes</taxon>
    </lineage>
</organism>
<name>A0A383D6J6_9ZZZZ</name>
<reference evidence="3" key="1">
    <citation type="submission" date="2018-05" db="EMBL/GenBank/DDBJ databases">
        <authorList>
            <person name="Lanie J.A."/>
            <person name="Ng W.-L."/>
            <person name="Kazmierczak K.M."/>
            <person name="Andrzejewski T.M."/>
            <person name="Davidsen T.M."/>
            <person name="Wayne K.J."/>
            <person name="Tettelin H."/>
            <person name="Glass J.I."/>
            <person name="Rusch D."/>
            <person name="Podicherti R."/>
            <person name="Tsui H.-C.T."/>
            <person name="Winkler M.E."/>
        </authorList>
    </citation>
    <scope>NUCLEOTIDE SEQUENCE</scope>
</reference>
<dbReference type="InterPro" id="IPR029041">
    <property type="entry name" value="FAD-linked_oxidoreductase-like"/>
</dbReference>
<dbReference type="Pfam" id="PF01619">
    <property type="entry name" value="Pro_dh"/>
    <property type="match status" value="1"/>
</dbReference>
<feature type="non-terminal residue" evidence="3">
    <location>
        <position position="144"/>
    </location>
</feature>
<feature type="domain" description="Proline dehydrogenase" evidence="2">
    <location>
        <begin position="21"/>
        <end position="143"/>
    </location>
</feature>
<dbReference type="EMBL" id="UINC01214294">
    <property type="protein sequence ID" value="SVE39458.1"/>
    <property type="molecule type" value="Genomic_DNA"/>
</dbReference>
<keyword evidence="1" id="KW-0560">Oxidoreductase</keyword>
<dbReference type="SUPFAM" id="SSF51730">
    <property type="entry name" value="FAD-linked oxidoreductase"/>
    <property type="match status" value="1"/>
</dbReference>
<dbReference type="GO" id="GO:0016491">
    <property type="term" value="F:oxidoreductase activity"/>
    <property type="evidence" value="ECO:0007669"/>
    <property type="project" value="UniProtKB-KW"/>
</dbReference>
<gene>
    <name evidence="3" type="ORF">METZ01_LOCUS492312</name>
</gene>
<evidence type="ECO:0000256" key="1">
    <source>
        <dbReference type="ARBA" id="ARBA00023002"/>
    </source>
</evidence>
<accession>A0A383D6J6</accession>
<proteinExistence type="predicted"/>
<sequence>MKFVKSARSKFMPGETLQEALEAAVDLQQKGAMSVFTLLGESVEDATEAEGVVGHYQQVLLEITNRRLTSEISLKLTQIGVDIDRRLASSNLNIILECAERLGLFVWIDIEGSQYTDITTEIYEEAVANHPNVGLCLQAYLYRT</sequence>
<evidence type="ECO:0000313" key="3">
    <source>
        <dbReference type="EMBL" id="SVE39458.1"/>
    </source>
</evidence>
<evidence type="ECO:0000259" key="2">
    <source>
        <dbReference type="Pfam" id="PF01619"/>
    </source>
</evidence>
<protein>
    <recommendedName>
        <fullName evidence="2">Proline dehydrogenase domain-containing protein</fullName>
    </recommendedName>
</protein>
<dbReference type="Gene3D" id="3.20.20.220">
    <property type="match status" value="1"/>
</dbReference>